<evidence type="ECO:0000259" key="3">
    <source>
        <dbReference type="Pfam" id="PF05175"/>
    </source>
</evidence>
<dbReference type="RefSeq" id="WP_033890021.1">
    <property type="nucleotide sequence ID" value="NZ_JDUT01000005.1"/>
</dbReference>
<reference evidence="4 5" key="1">
    <citation type="submission" date="2014-03" db="EMBL/GenBank/DDBJ databases">
        <title>Genomics of Bifidobacteria.</title>
        <authorList>
            <person name="Ventura M."/>
            <person name="Milani C."/>
            <person name="Lugli G.A."/>
        </authorList>
    </citation>
    <scope>NUCLEOTIDE SEQUENCE [LARGE SCALE GENOMIC DNA]</scope>
    <source>
        <strain evidence="4 5">DSM 23967</strain>
    </source>
</reference>
<dbReference type="PANTHER" id="PTHR47816:SF4">
    <property type="entry name" value="RIBOSOMAL RNA SMALL SUBUNIT METHYLTRANSFERASE C"/>
    <property type="match status" value="1"/>
</dbReference>
<protein>
    <submittedName>
        <fullName evidence="4">Methyltransferase small</fullName>
        <ecNumber evidence="4">2.1.1.174</ecNumber>
    </submittedName>
</protein>
<gene>
    <name evidence="4" type="ORF">BISA_1441</name>
</gene>
<dbReference type="AlphaFoldDB" id="A0A087DCV5"/>
<dbReference type="Gene3D" id="3.40.50.150">
    <property type="entry name" value="Vaccinia Virus protein VP39"/>
    <property type="match status" value="1"/>
</dbReference>
<comment type="caution">
    <text evidence="4">The sequence shown here is derived from an EMBL/GenBank/DDBJ whole genome shotgun (WGS) entry which is preliminary data.</text>
</comment>
<dbReference type="Pfam" id="PF05175">
    <property type="entry name" value="MTS"/>
    <property type="match status" value="1"/>
</dbReference>
<dbReference type="Proteomes" id="UP000029066">
    <property type="component" value="Unassembled WGS sequence"/>
</dbReference>
<dbReference type="PANTHER" id="PTHR47816">
    <property type="entry name" value="RIBOSOMAL RNA SMALL SUBUNIT METHYLTRANSFERASE C"/>
    <property type="match status" value="1"/>
</dbReference>
<evidence type="ECO:0000313" key="5">
    <source>
        <dbReference type="Proteomes" id="UP000029066"/>
    </source>
</evidence>
<dbReference type="CDD" id="cd02440">
    <property type="entry name" value="AdoMet_MTases"/>
    <property type="match status" value="1"/>
</dbReference>
<dbReference type="SUPFAM" id="SSF53335">
    <property type="entry name" value="S-adenosyl-L-methionine-dependent methyltransferases"/>
    <property type="match status" value="1"/>
</dbReference>
<dbReference type="OrthoDB" id="9764961at2"/>
<dbReference type="InterPro" id="IPR007848">
    <property type="entry name" value="Small_mtfrase_dom"/>
</dbReference>
<evidence type="ECO:0000256" key="1">
    <source>
        <dbReference type="ARBA" id="ARBA00022603"/>
    </source>
</evidence>
<dbReference type="EMBL" id="JGZN01000005">
    <property type="protein sequence ID" value="KFI93355.1"/>
    <property type="molecule type" value="Genomic_DNA"/>
</dbReference>
<dbReference type="STRING" id="1437607.BISA_1441"/>
<dbReference type="GO" id="GO:0052916">
    <property type="term" value="F:23S rRNA (guanine(1835)-N(2))-methyltransferase activity"/>
    <property type="evidence" value="ECO:0007669"/>
    <property type="project" value="UniProtKB-EC"/>
</dbReference>
<accession>A0A087DCV5</accession>
<feature type="domain" description="Methyltransferase small" evidence="3">
    <location>
        <begin position="30"/>
        <end position="212"/>
    </location>
</feature>
<keyword evidence="2 4" id="KW-0808">Transferase</keyword>
<name>A0A087DCV5_9BIFI</name>
<sequence length="218" mass="23787">MAEQYFSAEPSSKDVRRTLHVTLRDHEASVQVSNGVFSGSRLDLGTSVLLRHAPELPEEGDFLDLGCGWGPIALSMAFESPNANVWAVDVNERALDLTATNAADNGCANVHIAQVDESSIPLPQDRQPKNATSVPESLEFDAIWSNPPIRIGKEALHTLLMAWLPKLKRGAAAYLVVQKNLGSDSLIKWLAQALGAEFTVSKYASSKGFRIIEVRHEI</sequence>
<keyword evidence="1 4" id="KW-0489">Methyltransferase</keyword>
<dbReference type="InterPro" id="IPR029063">
    <property type="entry name" value="SAM-dependent_MTases_sf"/>
</dbReference>
<evidence type="ECO:0000256" key="2">
    <source>
        <dbReference type="ARBA" id="ARBA00022679"/>
    </source>
</evidence>
<dbReference type="EC" id="2.1.1.174" evidence="4"/>
<proteinExistence type="predicted"/>
<evidence type="ECO:0000313" key="4">
    <source>
        <dbReference type="EMBL" id="KFI93355.1"/>
    </source>
</evidence>
<organism evidence="4 5">
    <name type="scientific">Bifidobacterium saguini DSM 23967</name>
    <dbReference type="NCBI Taxonomy" id="1437607"/>
    <lineage>
        <taxon>Bacteria</taxon>
        <taxon>Bacillati</taxon>
        <taxon>Actinomycetota</taxon>
        <taxon>Actinomycetes</taxon>
        <taxon>Bifidobacteriales</taxon>
        <taxon>Bifidobacteriaceae</taxon>
        <taxon>Bifidobacterium</taxon>
    </lineage>
</organism>
<dbReference type="InterPro" id="IPR046977">
    <property type="entry name" value="RsmC/RlmG"/>
</dbReference>